<evidence type="ECO:0000256" key="2">
    <source>
        <dbReference type="ARBA" id="ARBA00022475"/>
    </source>
</evidence>
<keyword evidence="7 10" id="KW-0472">Membrane</keyword>
<dbReference type="SUPFAM" id="SSF81321">
    <property type="entry name" value="Family A G protein-coupled receptor-like"/>
    <property type="match status" value="1"/>
</dbReference>
<dbReference type="PANTHER" id="PTHR26452">
    <property type="entry name" value="OLFACTORY RECEPTOR"/>
    <property type="match status" value="1"/>
</dbReference>
<feature type="transmembrane region" description="Helical" evidence="10">
    <location>
        <begin position="271"/>
        <end position="290"/>
    </location>
</feature>
<dbReference type="PROSITE" id="PS50262">
    <property type="entry name" value="G_PROTEIN_RECEP_F1_2"/>
    <property type="match status" value="1"/>
</dbReference>
<dbReference type="Pfam" id="PF13853">
    <property type="entry name" value="7tm_4"/>
    <property type="match status" value="1"/>
</dbReference>
<proteinExistence type="predicted"/>
<feature type="transmembrane region" description="Helical" evidence="10">
    <location>
        <begin position="60"/>
        <end position="79"/>
    </location>
</feature>
<evidence type="ECO:0000256" key="5">
    <source>
        <dbReference type="ARBA" id="ARBA00022989"/>
    </source>
</evidence>
<organism evidence="12 13">
    <name type="scientific">Pyxicephalus adspersus</name>
    <name type="common">African bullfrog</name>
    <dbReference type="NCBI Taxonomy" id="30357"/>
    <lineage>
        <taxon>Eukaryota</taxon>
        <taxon>Metazoa</taxon>
        <taxon>Chordata</taxon>
        <taxon>Craniata</taxon>
        <taxon>Vertebrata</taxon>
        <taxon>Euteleostomi</taxon>
        <taxon>Amphibia</taxon>
        <taxon>Batrachia</taxon>
        <taxon>Anura</taxon>
        <taxon>Neobatrachia</taxon>
        <taxon>Ranoidea</taxon>
        <taxon>Pyxicephalidae</taxon>
        <taxon>Pyxicephalinae</taxon>
        <taxon>Pyxicephalus</taxon>
    </lineage>
</organism>
<evidence type="ECO:0000256" key="8">
    <source>
        <dbReference type="ARBA" id="ARBA00023170"/>
    </source>
</evidence>
<feature type="transmembrane region" description="Helical" evidence="10">
    <location>
        <begin position="25"/>
        <end position="48"/>
    </location>
</feature>
<dbReference type="InterPro" id="IPR000725">
    <property type="entry name" value="Olfact_rcpt"/>
</dbReference>
<comment type="subcellular location">
    <subcellularLocation>
        <location evidence="1">Cell membrane</location>
        <topology evidence="1">Multi-pass membrane protein</topology>
    </subcellularLocation>
</comment>
<keyword evidence="9" id="KW-0807">Transducer</keyword>
<dbReference type="FunFam" id="1.20.1070.10:FF:000015">
    <property type="entry name" value="Olfactory receptor"/>
    <property type="match status" value="1"/>
</dbReference>
<keyword evidence="6" id="KW-0297">G-protein coupled receptor</keyword>
<keyword evidence="5 10" id="KW-1133">Transmembrane helix</keyword>
<keyword evidence="8" id="KW-0675">Receptor</keyword>
<evidence type="ECO:0000256" key="3">
    <source>
        <dbReference type="ARBA" id="ARBA00022692"/>
    </source>
</evidence>
<dbReference type="InterPro" id="IPR017452">
    <property type="entry name" value="GPCR_Rhodpsn_7TM"/>
</dbReference>
<keyword evidence="4" id="KW-0716">Sensory transduction</keyword>
<evidence type="ECO:0000313" key="13">
    <source>
        <dbReference type="Proteomes" id="UP001181693"/>
    </source>
</evidence>
<feature type="transmembrane region" description="Helical" evidence="10">
    <location>
        <begin position="240"/>
        <end position="259"/>
    </location>
</feature>
<sequence>MGNQTILNELFLSGLSDLPTLQFPLFLFFLLIYLLAFICNLLIIVLIVSDSHLHVPMYFFLGNLAGLDLCCSSVTVPGMLFDLHTRRRHITITACMTQVFFFVFFVASEVLMLAVMSYDQYTAICHPLHYLQTMRWKVCVQLSVTVWCLSFFYAFFHTLNALKLTFCESDIIESFFCDLPQLFQISCSDIYINILVSFLLVGFVGVGSLMMTFLSYVFILRTILKMQVKGKRSKVFSTCSSHLTVLFMFYCSGMFNYFQLNASHHFSGSKVASTFYTVILPLLNPMIYSLRNPDLKTALRDFVRRTGIKQNNFSNKFRTHI</sequence>
<feature type="transmembrane region" description="Helical" evidence="10">
    <location>
        <begin position="190"/>
        <end position="219"/>
    </location>
</feature>
<keyword evidence="3 10" id="KW-0812">Transmembrane</keyword>
<dbReference type="CDD" id="cd13954">
    <property type="entry name" value="7tmA_OR"/>
    <property type="match status" value="1"/>
</dbReference>
<evidence type="ECO:0000256" key="10">
    <source>
        <dbReference type="SAM" id="Phobius"/>
    </source>
</evidence>
<gene>
    <name evidence="12" type="ORF">GDO54_014874</name>
</gene>
<comment type="caution">
    <text evidence="12">The sequence shown here is derived from an EMBL/GenBank/DDBJ whole genome shotgun (WGS) entry which is preliminary data.</text>
</comment>
<dbReference type="PRINTS" id="PR00237">
    <property type="entry name" value="GPCRRHODOPSN"/>
</dbReference>
<keyword evidence="4" id="KW-0552">Olfaction</keyword>
<protein>
    <recommendedName>
        <fullName evidence="11">G-protein coupled receptors family 1 profile domain-containing protein</fullName>
    </recommendedName>
</protein>
<reference evidence="12" key="1">
    <citation type="thesis" date="2020" institute="ProQuest LLC" country="789 East Eisenhower Parkway, Ann Arbor, MI, USA">
        <title>Comparative Genomics and Chromosome Evolution.</title>
        <authorList>
            <person name="Mudd A.B."/>
        </authorList>
    </citation>
    <scope>NUCLEOTIDE SEQUENCE</scope>
    <source>
        <strain evidence="12">1538</strain>
        <tissue evidence="12">Blood</tissue>
    </source>
</reference>
<dbReference type="AlphaFoldDB" id="A0AAV2ZTV9"/>
<dbReference type="InterPro" id="IPR050516">
    <property type="entry name" value="Olfactory_GPCR"/>
</dbReference>
<feature type="transmembrane region" description="Helical" evidence="10">
    <location>
        <begin position="99"/>
        <end position="118"/>
    </location>
</feature>
<dbReference type="EMBL" id="DYDO01000008">
    <property type="protein sequence ID" value="DBA18985.1"/>
    <property type="molecule type" value="Genomic_DNA"/>
</dbReference>
<feature type="transmembrane region" description="Helical" evidence="10">
    <location>
        <begin position="138"/>
        <end position="156"/>
    </location>
</feature>
<evidence type="ECO:0000313" key="12">
    <source>
        <dbReference type="EMBL" id="DBA18985.1"/>
    </source>
</evidence>
<evidence type="ECO:0000259" key="11">
    <source>
        <dbReference type="PROSITE" id="PS50262"/>
    </source>
</evidence>
<dbReference type="GO" id="GO:0004984">
    <property type="term" value="F:olfactory receptor activity"/>
    <property type="evidence" value="ECO:0007669"/>
    <property type="project" value="InterPro"/>
</dbReference>
<dbReference type="InterPro" id="IPR000276">
    <property type="entry name" value="GPCR_Rhodpsn"/>
</dbReference>
<dbReference type="GO" id="GO:0004930">
    <property type="term" value="F:G protein-coupled receptor activity"/>
    <property type="evidence" value="ECO:0007669"/>
    <property type="project" value="UniProtKB-KW"/>
</dbReference>
<name>A0AAV2ZTV9_PYXAD</name>
<evidence type="ECO:0000256" key="1">
    <source>
        <dbReference type="ARBA" id="ARBA00004651"/>
    </source>
</evidence>
<dbReference type="Gene3D" id="1.20.1070.10">
    <property type="entry name" value="Rhodopsin 7-helix transmembrane proteins"/>
    <property type="match status" value="1"/>
</dbReference>
<accession>A0AAV2ZTV9</accession>
<evidence type="ECO:0000256" key="9">
    <source>
        <dbReference type="ARBA" id="ARBA00023224"/>
    </source>
</evidence>
<keyword evidence="2" id="KW-1003">Cell membrane</keyword>
<evidence type="ECO:0000256" key="6">
    <source>
        <dbReference type="ARBA" id="ARBA00023040"/>
    </source>
</evidence>
<feature type="domain" description="G-protein coupled receptors family 1 profile" evidence="11">
    <location>
        <begin position="39"/>
        <end position="288"/>
    </location>
</feature>
<dbReference type="Proteomes" id="UP001181693">
    <property type="component" value="Unassembled WGS sequence"/>
</dbReference>
<dbReference type="GO" id="GO:0005886">
    <property type="term" value="C:plasma membrane"/>
    <property type="evidence" value="ECO:0007669"/>
    <property type="project" value="UniProtKB-SubCell"/>
</dbReference>
<evidence type="ECO:0000256" key="7">
    <source>
        <dbReference type="ARBA" id="ARBA00023136"/>
    </source>
</evidence>
<dbReference type="PRINTS" id="PR00245">
    <property type="entry name" value="OLFACTORYR"/>
</dbReference>
<keyword evidence="13" id="KW-1185">Reference proteome</keyword>
<evidence type="ECO:0000256" key="4">
    <source>
        <dbReference type="ARBA" id="ARBA00022725"/>
    </source>
</evidence>